<organism evidence="5 6">
    <name type="scientific">Romanomermis culicivorax</name>
    <name type="common">Nematode worm</name>
    <dbReference type="NCBI Taxonomy" id="13658"/>
    <lineage>
        <taxon>Eukaryota</taxon>
        <taxon>Metazoa</taxon>
        <taxon>Ecdysozoa</taxon>
        <taxon>Nematoda</taxon>
        <taxon>Enoplea</taxon>
        <taxon>Dorylaimia</taxon>
        <taxon>Mermithida</taxon>
        <taxon>Mermithoidea</taxon>
        <taxon>Mermithidae</taxon>
        <taxon>Romanomermis</taxon>
    </lineage>
</organism>
<evidence type="ECO:0000256" key="3">
    <source>
        <dbReference type="SAM" id="Phobius"/>
    </source>
</evidence>
<protein>
    <submittedName>
        <fullName evidence="6">J domain-containing protein</fullName>
    </submittedName>
</protein>
<dbReference type="InterPro" id="IPR036375">
    <property type="entry name" value="Hemopexin-like_dom_sf"/>
</dbReference>
<dbReference type="PRINTS" id="PR00625">
    <property type="entry name" value="JDOMAIN"/>
</dbReference>
<reference evidence="6" key="1">
    <citation type="submission" date="2022-11" db="UniProtKB">
        <authorList>
            <consortium name="WormBaseParasite"/>
        </authorList>
    </citation>
    <scope>IDENTIFICATION</scope>
</reference>
<feature type="region of interest" description="Disordered" evidence="2">
    <location>
        <begin position="468"/>
        <end position="488"/>
    </location>
</feature>
<dbReference type="Proteomes" id="UP000887565">
    <property type="component" value="Unplaced"/>
</dbReference>
<evidence type="ECO:0000313" key="6">
    <source>
        <dbReference type="WBParaSite" id="nRc.2.0.1.t11522-RA"/>
    </source>
</evidence>
<dbReference type="WBParaSite" id="nRc.2.0.1.t11522-RA">
    <property type="protein sequence ID" value="nRc.2.0.1.t11522-RA"/>
    <property type="gene ID" value="nRc.2.0.1.g11522"/>
</dbReference>
<feature type="domain" description="J" evidence="4">
    <location>
        <begin position="349"/>
        <end position="469"/>
    </location>
</feature>
<keyword evidence="3" id="KW-0812">Transmembrane</keyword>
<feature type="repeat" description="Hemopexin" evidence="1">
    <location>
        <begin position="85"/>
        <end position="137"/>
    </location>
</feature>
<dbReference type="PROSITE" id="PS51642">
    <property type="entry name" value="HEMOPEXIN_2"/>
    <property type="match status" value="1"/>
</dbReference>
<dbReference type="CDD" id="cd06257">
    <property type="entry name" value="DnaJ"/>
    <property type="match status" value="2"/>
</dbReference>
<dbReference type="SUPFAM" id="SSF50923">
    <property type="entry name" value="Hemopexin-like domain"/>
    <property type="match status" value="1"/>
</dbReference>
<evidence type="ECO:0000259" key="4">
    <source>
        <dbReference type="PROSITE" id="PS50076"/>
    </source>
</evidence>
<keyword evidence="3" id="KW-0472">Membrane</keyword>
<dbReference type="PANTHER" id="PTHR44825">
    <property type="match status" value="1"/>
</dbReference>
<dbReference type="PANTHER" id="PTHR44825:SF1">
    <property type="entry name" value="DNAJ HOMOLOG SUBFAMILY C MEMBER 4"/>
    <property type="match status" value="1"/>
</dbReference>
<sequence>MIVTIPAIEIILANLMTAMMTAMIIATPRVPHCRTIAIITAIDQSQFFLHSTNGRDYFFKEDIVYQATPNGLVQSPVKSYFPKFDGSVDAAVTTTVTQLTLLFRGNKVFAYEWDNRDQKFDLHPDFPKNLPADVPFNPEWAFRWTDGNTVLVKGPDFVIYDENYNKPTMVNKMKIYFSDIPPDSIGLFSIKDDIMIVDKNSRVPQTASNIEIRLAYIELCKKFHPDCAQYSSDQQFIEINEAYNVLSKSDLRKQYDSKLKQPVSYADNKTQQHSTSSSGYEYTRQEAPYSFKWNSSKNAKTLIQLLIMTFVITNAGFYIERLFNKRRRRMEMFDYTKEEIEERRSTKKNYYEILGVSKNATKQEIKSAFVTLSKKWLMVYLQILYPGFATKIGSHSKHDLLLRMKSSGIEVASPGTELHLVEPVRQYHPDVKSASTSKDQNSHEKFVEINEAYSVLSKEESRREYDRGLNDFQRPSPDTFYQPPPRYPPSPPYSSFGGPYRDRWKNEFWQEYFRQREKTSPLNGFSPEDRRNAERNFWFFIFTFIFLSTMMNLMLREKFPANNRDFVGPFHGRHVDTARPQYERELQDEQTRRQVLLISVICLRLLPKKLIERYKEEEKIRAKMYKEEQEKRRRQDEESQKLRPHPSDHNDRHN</sequence>
<feature type="transmembrane region" description="Helical" evidence="3">
    <location>
        <begin position="7"/>
        <end position="26"/>
    </location>
</feature>
<dbReference type="InterPro" id="IPR018487">
    <property type="entry name" value="Hemopexin-like_repeat"/>
</dbReference>
<evidence type="ECO:0000313" key="5">
    <source>
        <dbReference type="Proteomes" id="UP000887565"/>
    </source>
</evidence>
<keyword evidence="5" id="KW-1185">Reference proteome</keyword>
<keyword evidence="3" id="KW-1133">Transmembrane helix</keyword>
<accession>A0A915ICA1</accession>
<dbReference type="AlphaFoldDB" id="A0A915ICA1"/>
<evidence type="ECO:0000256" key="2">
    <source>
        <dbReference type="SAM" id="MobiDB-lite"/>
    </source>
</evidence>
<feature type="domain" description="J" evidence="4">
    <location>
        <begin position="183"/>
        <end position="259"/>
    </location>
</feature>
<dbReference type="SMART" id="SM00271">
    <property type="entry name" value="DnaJ"/>
    <property type="match status" value="2"/>
</dbReference>
<feature type="region of interest" description="Disordered" evidence="2">
    <location>
        <begin position="623"/>
        <end position="654"/>
    </location>
</feature>
<dbReference type="PROSITE" id="PS50076">
    <property type="entry name" value="DNAJ_2"/>
    <property type="match status" value="2"/>
</dbReference>
<dbReference type="Pfam" id="PF00226">
    <property type="entry name" value="DnaJ"/>
    <property type="match status" value="2"/>
</dbReference>
<evidence type="ECO:0000256" key="1">
    <source>
        <dbReference type="PROSITE-ProRule" id="PRU01011"/>
    </source>
</evidence>
<dbReference type="InterPro" id="IPR001623">
    <property type="entry name" value="DnaJ_domain"/>
</dbReference>
<feature type="transmembrane region" description="Helical" evidence="3">
    <location>
        <begin position="537"/>
        <end position="555"/>
    </location>
</feature>
<feature type="transmembrane region" description="Helical" evidence="3">
    <location>
        <begin position="302"/>
        <end position="323"/>
    </location>
</feature>
<dbReference type="Gene3D" id="2.110.10.10">
    <property type="entry name" value="Hemopexin-like domain"/>
    <property type="match status" value="1"/>
</dbReference>
<name>A0A915ICA1_ROMCU</name>
<dbReference type="SUPFAM" id="SSF46565">
    <property type="entry name" value="Chaperone J-domain"/>
    <property type="match status" value="3"/>
</dbReference>
<dbReference type="Gene3D" id="1.10.287.110">
    <property type="entry name" value="DnaJ domain"/>
    <property type="match status" value="3"/>
</dbReference>
<proteinExistence type="predicted"/>
<dbReference type="InterPro" id="IPR052763">
    <property type="entry name" value="DnaJ_C4"/>
</dbReference>
<dbReference type="InterPro" id="IPR036869">
    <property type="entry name" value="J_dom_sf"/>
</dbReference>